<dbReference type="InterPro" id="IPR037523">
    <property type="entry name" value="VOC_core"/>
</dbReference>
<dbReference type="Gene3D" id="3.10.180.10">
    <property type="entry name" value="2,3-Dihydroxybiphenyl 1,2-Dioxygenase, domain 1"/>
    <property type="match status" value="2"/>
</dbReference>
<evidence type="ECO:0000256" key="4">
    <source>
        <dbReference type="ARBA" id="ARBA00022737"/>
    </source>
</evidence>
<evidence type="ECO:0000256" key="2">
    <source>
        <dbReference type="ARBA" id="ARBA00011881"/>
    </source>
</evidence>
<dbReference type="EMBL" id="JX311713">
    <property type="protein sequence ID" value="AFP97334.1"/>
    <property type="molecule type" value="Genomic_DNA"/>
</dbReference>
<dbReference type="AlphaFoldDB" id="J7H9J1"/>
<evidence type="ECO:0000259" key="8">
    <source>
        <dbReference type="PROSITE" id="PS51819"/>
    </source>
</evidence>
<proteinExistence type="inferred from homology"/>
<dbReference type="InterPro" id="IPR004360">
    <property type="entry name" value="Glyas_Fos-R_dOase_dom"/>
</dbReference>
<dbReference type="GO" id="GO:0008198">
    <property type="term" value="F:ferrous iron binding"/>
    <property type="evidence" value="ECO:0007669"/>
    <property type="project" value="InterPro"/>
</dbReference>
<dbReference type="InterPro" id="IPR029068">
    <property type="entry name" value="Glyas_Bleomycin-R_OHBP_Dase"/>
</dbReference>
<evidence type="ECO:0000256" key="6">
    <source>
        <dbReference type="ARBA" id="ARBA00022964"/>
    </source>
</evidence>
<accession>J7H9J1</accession>
<protein>
    <submittedName>
        <fullName evidence="9">Catechol 2,3-dioxygenase</fullName>
    </submittedName>
</protein>
<keyword evidence="7" id="KW-0560">Oxidoreductase</keyword>
<keyword evidence="3" id="KW-0479">Metal-binding</keyword>
<organism evidence="9">
    <name type="scientific">Arhodomonas sp. Seminole</name>
    <dbReference type="NCBI Taxonomy" id="1204713"/>
    <lineage>
        <taxon>Bacteria</taxon>
        <taxon>Pseudomonadati</taxon>
        <taxon>Pseudomonadota</taxon>
        <taxon>Gammaproteobacteria</taxon>
        <taxon>Chromatiales</taxon>
        <taxon>Ectothiorhodospiraceae</taxon>
        <taxon>Arhodomonas</taxon>
    </lineage>
</organism>
<feature type="domain" description="VOC" evidence="8">
    <location>
        <begin position="151"/>
        <end position="275"/>
    </location>
</feature>
<comment type="subunit">
    <text evidence="2">Homotetramer.</text>
</comment>
<keyword evidence="5" id="KW-0058">Aromatic hydrocarbons catabolism</keyword>
<evidence type="ECO:0000256" key="7">
    <source>
        <dbReference type="ARBA" id="ARBA00023002"/>
    </source>
</evidence>
<feature type="domain" description="VOC" evidence="8">
    <location>
        <begin position="5"/>
        <end position="120"/>
    </location>
</feature>
<dbReference type="NCBIfam" id="TIGR03211">
    <property type="entry name" value="catechol_2_3"/>
    <property type="match status" value="1"/>
</dbReference>
<keyword evidence="4" id="KW-0677">Repeat</keyword>
<dbReference type="GO" id="GO:0018577">
    <property type="term" value="F:catechol 2,3-dioxygenase activity"/>
    <property type="evidence" value="ECO:0007669"/>
    <property type="project" value="InterPro"/>
</dbReference>
<dbReference type="SUPFAM" id="SSF54593">
    <property type="entry name" value="Glyoxalase/Bleomycin resistance protein/Dihydroxybiphenyl dioxygenase"/>
    <property type="match status" value="1"/>
</dbReference>
<name>J7H9J1_9GAMM</name>
<dbReference type="Pfam" id="PF22247">
    <property type="entry name" value="Diox-like_N"/>
    <property type="match status" value="1"/>
</dbReference>
<keyword evidence="6 9" id="KW-0223">Dioxygenase</keyword>
<evidence type="ECO:0000256" key="1">
    <source>
        <dbReference type="ARBA" id="ARBA00008784"/>
    </source>
</evidence>
<dbReference type="PROSITE" id="PS51819">
    <property type="entry name" value="VOC"/>
    <property type="match status" value="2"/>
</dbReference>
<dbReference type="InterPro" id="IPR017624">
    <property type="entry name" value="Catechol_2-3_dOase"/>
</dbReference>
<dbReference type="InterPro" id="IPR054560">
    <property type="entry name" value="XylE-like_N"/>
</dbReference>
<reference evidence="9" key="1">
    <citation type="journal article" date="2012" name="Appl. Environ. Microbiol.">
        <title>Proteogenomic Elucidation of the Initial Steps in the Benzene Degradation Pathway of a Novel Halophile, Arhodomonas sp. Strain Rozel, Isolated from a Hypersaline Environment.</title>
        <authorList>
            <person name="Dalvi S."/>
            <person name="Azetsu S."/>
            <person name="Patrauchan M.A."/>
            <person name="Aktas D.F."/>
            <person name="Fathepure B.Z."/>
        </authorList>
    </citation>
    <scope>NUCLEOTIDE SEQUENCE</scope>
    <source>
        <strain evidence="9">Seminole</strain>
    </source>
</reference>
<sequence>MGVMRIGHINIRVLDMDAARHHYENVIGLLYVDEDPQGNVYLKGWDEWDKYSVILSPAARAGMNHIAYKVESDADLDGFRARISDYGVDVEECAAGALRDCGRSLRFELPSGHVMYLYAEKSFVGKSVGTVNPDPWPDGLKGAGVHWLDHALLMCELDPENGVNKVAEATAFMEKVLDFKLTEQVMAGPDGDVQAATWLTRTSTPHDIAFVGGPVKGFHHCAFYLEDWSDVLKSADVMGKNKVKIDITPQRHGITRGGTIYFFDPSGNRNETFAGLGYLGQPDMPVITWTEDELGRGIFYHTGELNEAFTEVYTEGA</sequence>
<dbReference type="Pfam" id="PF00903">
    <property type="entry name" value="Glyoxalase"/>
    <property type="match status" value="1"/>
</dbReference>
<evidence type="ECO:0000256" key="3">
    <source>
        <dbReference type="ARBA" id="ARBA00022723"/>
    </source>
</evidence>
<evidence type="ECO:0000313" key="9">
    <source>
        <dbReference type="EMBL" id="AFP97334.1"/>
    </source>
</evidence>
<evidence type="ECO:0000256" key="5">
    <source>
        <dbReference type="ARBA" id="ARBA00022797"/>
    </source>
</evidence>
<comment type="similarity">
    <text evidence="1">Belongs to the extradiol ring-cleavage dioxygenase family.</text>
</comment>